<evidence type="ECO:0000313" key="1">
    <source>
        <dbReference type="EMBL" id="KAL2784984.1"/>
    </source>
</evidence>
<comment type="caution">
    <text evidence="1">The sequence shown here is derived from an EMBL/GenBank/DDBJ whole genome shotgun (WGS) entry which is preliminary data.</text>
</comment>
<dbReference type="InterPro" id="IPR036514">
    <property type="entry name" value="SGNH_hydro_sf"/>
</dbReference>
<gene>
    <name evidence="1" type="ORF">BJX66DRAFT_343486</name>
</gene>
<dbReference type="PANTHER" id="PTHR30383:SF5">
    <property type="entry name" value="SGNH HYDROLASE-TYPE ESTERASE DOMAIN-CONTAINING PROTEIN"/>
    <property type="match status" value="1"/>
</dbReference>
<accession>A0ABR4FP09</accession>
<keyword evidence="2" id="KW-1185">Reference proteome</keyword>
<reference evidence="1 2" key="1">
    <citation type="submission" date="2024-07" db="EMBL/GenBank/DDBJ databases">
        <title>Section-level genome sequencing and comparative genomics of Aspergillus sections Usti and Cavernicolus.</title>
        <authorList>
            <consortium name="Lawrence Berkeley National Laboratory"/>
            <person name="Nybo J.L."/>
            <person name="Vesth T.C."/>
            <person name="Theobald S."/>
            <person name="Frisvad J.C."/>
            <person name="Larsen T.O."/>
            <person name="Kjaerboelling I."/>
            <person name="Rothschild-Mancinelli K."/>
            <person name="Lyhne E.K."/>
            <person name="Kogle M.E."/>
            <person name="Barry K."/>
            <person name="Clum A."/>
            <person name="Na H."/>
            <person name="Ledsgaard L."/>
            <person name="Lin J."/>
            <person name="Lipzen A."/>
            <person name="Kuo A."/>
            <person name="Riley R."/>
            <person name="Mondo S."/>
            <person name="Labutti K."/>
            <person name="Haridas S."/>
            <person name="Pangalinan J."/>
            <person name="Salamov A.A."/>
            <person name="Simmons B.A."/>
            <person name="Magnuson J.K."/>
            <person name="Chen J."/>
            <person name="Drula E."/>
            <person name="Henrissat B."/>
            <person name="Wiebenga A."/>
            <person name="Lubbers R.J."/>
            <person name="Gomes A.C."/>
            <person name="Makela M.R."/>
            <person name="Stajich J."/>
            <person name="Grigoriev I.V."/>
            <person name="Mortensen U.H."/>
            <person name="De Vries R.P."/>
            <person name="Baker S.E."/>
            <person name="Andersen M.R."/>
        </authorList>
    </citation>
    <scope>NUCLEOTIDE SEQUENCE [LARGE SCALE GENOMIC DNA]</scope>
    <source>
        <strain evidence="1 2">CBS 209.92</strain>
    </source>
</reference>
<evidence type="ECO:0008006" key="3">
    <source>
        <dbReference type="Google" id="ProtNLM"/>
    </source>
</evidence>
<evidence type="ECO:0000313" key="2">
    <source>
        <dbReference type="Proteomes" id="UP001610563"/>
    </source>
</evidence>
<sequence length="250" mass="26632">MPDADNEGHLGSFLSEIKEYALLSVAARLNVILFHAGTNDVDLQRDIANAPGILEGIMDVLLKKCPDVVVLIAKIISSTDAGMHSRSDVYNAAIEELVARRQAQGGHVQVIDIGAILTAADLADKRHPNDNGWGGWHDEGYCGRLIDSRDSKDGYLVVSSNSAVRVYHNNSNVPSSGQERYWIKFGGIAPGVGKDGSKARFGDINGDGLANNLVLYDEGSVGAGRNNGTILSSSSRKWEEEGTIATGVGE</sequence>
<dbReference type="Gene3D" id="3.40.50.1110">
    <property type="entry name" value="SGNH hydrolase"/>
    <property type="match status" value="1"/>
</dbReference>
<dbReference type="SUPFAM" id="SSF52266">
    <property type="entry name" value="SGNH hydrolase"/>
    <property type="match status" value="1"/>
</dbReference>
<organism evidence="1 2">
    <name type="scientific">Aspergillus keveii</name>
    <dbReference type="NCBI Taxonomy" id="714993"/>
    <lineage>
        <taxon>Eukaryota</taxon>
        <taxon>Fungi</taxon>
        <taxon>Dikarya</taxon>
        <taxon>Ascomycota</taxon>
        <taxon>Pezizomycotina</taxon>
        <taxon>Eurotiomycetes</taxon>
        <taxon>Eurotiomycetidae</taxon>
        <taxon>Eurotiales</taxon>
        <taxon>Aspergillaceae</taxon>
        <taxon>Aspergillus</taxon>
        <taxon>Aspergillus subgen. Nidulantes</taxon>
    </lineage>
</organism>
<dbReference type="InterPro" id="IPR051532">
    <property type="entry name" value="Ester_Hydrolysis_Enzymes"/>
</dbReference>
<dbReference type="PANTHER" id="PTHR30383">
    <property type="entry name" value="THIOESTERASE 1/PROTEASE 1/LYSOPHOSPHOLIPASE L1"/>
    <property type="match status" value="1"/>
</dbReference>
<dbReference type="Proteomes" id="UP001610563">
    <property type="component" value="Unassembled WGS sequence"/>
</dbReference>
<dbReference type="EMBL" id="JBFTWV010000159">
    <property type="protein sequence ID" value="KAL2784984.1"/>
    <property type="molecule type" value="Genomic_DNA"/>
</dbReference>
<proteinExistence type="predicted"/>
<name>A0ABR4FP09_9EURO</name>
<protein>
    <recommendedName>
        <fullName evidence="3">SGNH hydrolase-type esterase domain-containing protein</fullName>
    </recommendedName>
</protein>